<dbReference type="Pfam" id="PF25580">
    <property type="entry name" value="TPR_Rlf"/>
    <property type="match status" value="1"/>
</dbReference>
<keyword evidence="4" id="KW-0479">Metal-binding</keyword>
<evidence type="ECO:0000256" key="9">
    <source>
        <dbReference type="ARBA" id="ARBA00023125"/>
    </source>
</evidence>
<feature type="compositionally biased region" description="Low complexity" evidence="12">
    <location>
        <begin position="1898"/>
        <end position="1916"/>
    </location>
</feature>
<feature type="compositionally biased region" description="Polar residues" evidence="12">
    <location>
        <begin position="2182"/>
        <end position="2193"/>
    </location>
</feature>
<feature type="compositionally biased region" description="Basic residues" evidence="12">
    <location>
        <begin position="1704"/>
        <end position="1715"/>
    </location>
</feature>
<dbReference type="GO" id="GO:0005634">
    <property type="term" value="C:nucleus"/>
    <property type="evidence" value="ECO:0007669"/>
    <property type="project" value="UniProtKB-SubCell"/>
</dbReference>
<feature type="compositionally biased region" description="Basic and acidic residues" evidence="12">
    <location>
        <begin position="1765"/>
        <end position="1790"/>
    </location>
</feature>
<feature type="compositionally biased region" description="Polar residues" evidence="12">
    <location>
        <begin position="1804"/>
        <end position="1837"/>
    </location>
</feature>
<feature type="compositionally biased region" description="Basic and acidic residues" evidence="12">
    <location>
        <begin position="2115"/>
        <end position="2126"/>
    </location>
</feature>
<evidence type="ECO:0000256" key="3">
    <source>
        <dbReference type="ARBA" id="ARBA00022553"/>
    </source>
</evidence>
<feature type="compositionally biased region" description="Basic and acidic residues" evidence="12">
    <location>
        <begin position="2062"/>
        <end position="2073"/>
    </location>
</feature>
<keyword evidence="7" id="KW-0862">Zinc</keyword>
<keyword evidence="9" id="KW-0238">DNA-binding</keyword>
<keyword evidence="11" id="KW-0539">Nucleus</keyword>
<feature type="compositionally biased region" description="Polar residues" evidence="12">
    <location>
        <begin position="1634"/>
        <end position="1649"/>
    </location>
</feature>
<dbReference type="Proteomes" id="UP000261360">
    <property type="component" value="Unplaced"/>
</dbReference>
<dbReference type="PANTHER" id="PTHR15507:SF16">
    <property type="entry name" value="ZINC FINGER PROTEIN 654"/>
    <property type="match status" value="1"/>
</dbReference>
<feature type="compositionally biased region" description="Basic and acidic residues" evidence="12">
    <location>
        <begin position="2172"/>
        <end position="2181"/>
    </location>
</feature>
<accession>A0A3B4WQ81</accession>
<feature type="compositionally biased region" description="Low complexity" evidence="12">
    <location>
        <begin position="1290"/>
        <end position="1299"/>
    </location>
</feature>
<feature type="domain" description="C2H2-type" evidence="13">
    <location>
        <begin position="1525"/>
        <end position="1547"/>
    </location>
</feature>
<organism evidence="14 15">
    <name type="scientific">Seriola lalandi dorsalis</name>
    <dbReference type="NCBI Taxonomy" id="1841481"/>
    <lineage>
        <taxon>Eukaryota</taxon>
        <taxon>Metazoa</taxon>
        <taxon>Chordata</taxon>
        <taxon>Craniata</taxon>
        <taxon>Vertebrata</taxon>
        <taxon>Euteleostomi</taxon>
        <taxon>Actinopterygii</taxon>
        <taxon>Neopterygii</taxon>
        <taxon>Teleostei</taxon>
        <taxon>Neoteleostei</taxon>
        <taxon>Acanthomorphata</taxon>
        <taxon>Carangaria</taxon>
        <taxon>Carangiformes</taxon>
        <taxon>Carangidae</taxon>
        <taxon>Seriola</taxon>
    </lineage>
</organism>
<evidence type="ECO:0000256" key="7">
    <source>
        <dbReference type="ARBA" id="ARBA00022833"/>
    </source>
</evidence>
<feature type="compositionally biased region" description="Basic and acidic residues" evidence="12">
    <location>
        <begin position="1048"/>
        <end position="1064"/>
    </location>
</feature>
<evidence type="ECO:0000256" key="10">
    <source>
        <dbReference type="ARBA" id="ARBA00023163"/>
    </source>
</evidence>
<feature type="region of interest" description="Disordered" evidence="12">
    <location>
        <begin position="1118"/>
        <end position="1140"/>
    </location>
</feature>
<evidence type="ECO:0000256" key="5">
    <source>
        <dbReference type="ARBA" id="ARBA00022737"/>
    </source>
</evidence>
<dbReference type="GO" id="GO:0000981">
    <property type="term" value="F:DNA-binding transcription factor activity, RNA polymerase II-specific"/>
    <property type="evidence" value="ECO:0007669"/>
    <property type="project" value="TreeGrafter"/>
</dbReference>
<feature type="compositionally biased region" description="Polar residues" evidence="12">
    <location>
        <begin position="2090"/>
        <end position="2099"/>
    </location>
</feature>
<feature type="compositionally biased region" description="Basic residues" evidence="12">
    <location>
        <begin position="1839"/>
        <end position="1848"/>
    </location>
</feature>
<keyword evidence="15" id="KW-1185">Reference proteome</keyword>
<name>A0A3B4WQ81_SERLL</name>
<feature type="compositionally biased region" description="Basic and acidic residues" evidence="12">
    <location>
        <begin position="1300"/>
        <end position="1316"/>
    </location>
</feature>
<feature type="region of interest" description="Disordered" evidence="12">
    <location>
        <begin position="1047"/>
        <end position="1067"/>
    </location>
</feature>
<feature type="compositionally biased region" description="Polar residues" evidence="12">
    <location>
        <begin position="1929"/>
        <end position="1975"/>
    </location>
</feature>
<feature type="compositionally biased region" description="Polar residues" evidence="12">
    <location>
        <begin position="745"/>
        <end position="762"/>
    </location>
</feature>
<dbReference type="STRING" id="1841481.ENSSLDP00000006060"/>
<dbReference type="GeneTree" id="ENSGT00950000183034"/>
<keyword evidence="8" id="KW-0805">Transcription regulation</keyword>
<reference evidence="14" key="1">
    <citation type="submission" date="2025-08" db="UniProtKB">
        <authorList>
            <consortium name="Ensembl"/>
        </authorList>
    </citation>
    <scope>IDENTIFICATION</scope>
</reference>
<dbReference type="Ensembl" id="ENSSLDT00000006267.1">
    <property type="protein sequence ID" value="ENSSLDP00000006060.1"/>
    <property type="gene ID" value="ENSSLDG00000004843.1"/>
</dbReference>
<feature type="compositionally biased region" description="Basic residues" evidence="12">
    <location>
        <begin position="1684"/>
        <end position="1697"/>
    </location>
</feature>
<evidence type="ECO:0000313" key="15">
    <source>
        <dbReference type="Proteomes" id="UP000261360"/>
    </source>
</evidence>
<keyword evidence="6" id="KW-0863">Zinc-finger</keyword>
<feature type="compositionally biased region" description="Basic residues" evidence="12">
    <location>
        <begin position="1791"/>
        <end position="1803"/>
    </location>
</feature>
<feature type="compositionally biased region" description="Basic and acidic residues" evidence="12">
    <location>
        <begin position="1251"/>
        <end position="1272"/>
    </location>
</feature>
<evidence type="ECO:0000256" key="12">
    <source>
        <dbReference type="SAM" id="MobiDB-lite"/>
    </source>
</evidence>
<evidence type="ECO:0000256" key="6">
    <source>
        <dbReference type="ARBA" id="ARBA00022771"/>
    </source>
</evidence>
<dbReference type="GO" id="GO:0008270">
    <property type="term" value="F:zinc ion binding"/>
    <property type="evidence" value="ECO:0007669"/>
    <property type="project" value="UniProtKB-KW"/>
</dbReference>
<protein>
    <submittedName>
        <fullName evidence="14">Uncharacterized LOC111665366</fullName>
    </submittedName>
</protein>
<dbReference type="InterPro" id="IPR057986">
    <property type="entry name" value="TPR_Rlf/292/654"/>
</dbReference>
<dbReference type="GO" id="GO:0003677">
    <property type="term" value="F:DNA binding"/>
    <property type="evidence" value="ECO:0007669"/>
    <property type="project" value="UniProtKB-KW"/>
</dbReference>
<feature type="compositionally biased region" description="Basic residues" evidence="12">
    <location>
        <begin position="1586"/>
        <end position="1605"/>
    </location>
</feature>
<feature type="compositionally biased region" description="Basic and acidic residues" evidence="12">
    <location>
        <begin position="1619"/>
        <end position="1630"/>
    </location>
</feature>
<dbReference type="InterPro" id="IPR052251">
    <property type="entry name" value="GH-ZnFinger_Regulators"/>
</dbReference>
<comment type="similarity">
    <text evidence="2">Belongs to the krueppel C2H2-type zinc-finger protein family.</text>
</comment>
<feature type="compositionally biased region" description="Basic and acidic residues" evidence="12">
    <location>
        <begin position="493"/>
        <end position="507"/>
    </location>
</feature>
<evidence type="ECO:0000256" key="2">
    <source>
        <dbReference type="ARBA" id="ARBA00006991"/>
    </source>
</evidence>
<feature type="region of interest" description="Disordered" evidence="12">
    <location>
        <begin position="1679"/>
        <end position="2193"/>
    </location>
</feature>
<sequence>MAEEGSVYELEGLETQLQSLLSRHSSDELRDDSKPFCSDFCKLVEEYTSRWQVPLPQLRILEIALCYFARASTSFTSNCDLVLHTLSSLALSVFELLLFFDLDDFHQEPLKQFTVTFQECHLALASYQNVHLLQVECLVQGGGPWASSVLQAILSESSLPQNEADGCISSELPVFFELRVRYLLSCERVSEAMALAKCCARHPTAGQHLFFLQVYLTWLYKTSQHDRLCKEMDDFNGKDAVHIICSLECEEKDDLLLALSRSFLFQQLRRGDMYYLCDLVFIWSKLHSRLNTSKDALLEESHQLMLSATNVNSIFPFIRAILQELGEDGIQFCVELCANALESCLPCDVITKSLIYKTIAGLLPNDLEVSRACALLVFFLERTVEAYKMVYLLYMHPDQEYHVENNPIGNHVRFEMLQVLKKDLYFDPEFWNLIALRTNCLKLMSEKVVSAALEEIMEDKWIHNYCTKELGFRSSTSLCQKGSKGAAAKKRHLKEDRHHKDDTDTASKRLKVGPGKTRLNLDVKKKGTQGSRPLKETSSEPLRRSFWQLDRIEDNVAIGYGQHRRTTRLSEKNPPKRRIRKPKWLLADSGTLEENSAPLKIKKHGLKHQQHDHQSPVVKRSETGQIKNNAKLKSSVHSHLKARENNKHQRELSLDCLKQATPPQVILELSLPDNELMGTFTEDTCNRQRGFPQVLLYKPTVKLPVTSQPVKTVHRKEVILRARDAAMFVQQLHCYARRQKGKGNGSNVHGSVSTITRSSVQGSPPKDPLRELCEKPEMKGRVCSQTPIEAEVTASPVLEKVPQAQTTKSVSRKTSAARELSVKSSVEMKVTVAPQTPASAKLTKPQVLDKVPQPPSKAKVLHSITSSRELHEKSAEMEATTASHNAADVTEAPRLDKVLQAQTAASSTELCEEPAVEMKVTIASQTPAAGKVTQSDTRLDKASKAQTVEDLSKTTASAEVSQTTTEDNNQKIVTDKIPPGSNTANIGAADPTASHSHDVLIYGEQELKSLSLQAETGKIPVAQEKADTHTEVLTTVSNSIAEADVTEDLSKDSRGRVPCERDTSPRGNIVTLSKVSETQATYSPTDQDSINDISALTLVTEMVTELAPEALARDCENEKWRAPENSASKESTAVGKPKVPHKIRIPSSCSVPEWEASAVADMQLRKGKGGIHDIALETPENSEAMETPPESEESKLEFCCTFCNKVFKGSRVVAHAMFHYRKDECMFCGTMFKDDLLAMMHLSDHIEKLKKSKESAGNKVQENRVSESKDISTPKTSAKGRRSSGRSKKSALSSDSSPPESRKLRSNDKPVDGQLLQEKKQNTSKHLNREIPVHKVNGHVGKKKEVDTVKQPLMQQEISQARTSNGSENPELPENQHVEMYSSASSVQVEKEFGCSTKDKMKEAVHKTTATKQIGKDVEEKVCCPVDGCAWFTDLSKNRVALLYHALEDHNGELKPLELAFHVGNGRCSICMRVLWSFEHFQHHVERHRITPRHPCLHQGCTARFKTGMEMRRHARRHSPLQAVCCLPGCSQLFICLWALNLHEKEHYASKPTKPDKVTKEQTGAEIGDHKPKDATSVNKTVSLKAARKLRGKATHNSSSRKHVKAPPLSNVGTSVLETELKERNEDSGKDSNVLKNLSNKDTSAQPTVPNLRVRQTLRKGQVTNTTLAAPKTHKVISSSLLKHNSKVRQKFKKKQIKVNAKGPARRGRPPKSKKAVHDENTSTGQNSDTDKEKNGSQKDSKQPTQLGSALKAAEDSNPSNRLAAAEEEKSKQDQDVVRTTDRPVDESKTKKSVKKSHVKQKGASHNTSTVVATDNSLNRSVIPTTADETQKVTTGKINKVHKAKKRSSPKENDSQTESNLSKSRKHKVTNNKVSTKTVKKKYPLKEQESASKKTAKARSAVPQVEAKAAAVVVENSAEEDGKAKAENMDSTQNSTGNTVPAVTANILNEATAPPNSLNEGASPPTTSGQKTQKVTTEEKISHTMKKERHKEKNAKTGSSNSGKAKKKHKDRDKKGDKKTVKKKQPCNDLGKTSALKKTAKSKSIVQQQDETKTPAALAKSTLDEEGKAKEEASDATLDSAGPSMHAVTSRLNAKTSPPTAAEEKTQKVTKKSKKSNDMKKPDPNKANKKRKNIHKEGDTKIVKKKFKDKGVPPASKKPAKSKTEVQPPTEAKAEIEEGKTSAETPQSAVSSSGNCVIMNGQAASEDLKSTMCKDSLAKYSKRPYMRLPPTAYLDEKYITMPKRRKEMSLFQPYQRNPPAGQTPVPATLQRQRCANCFATFNSAEDLQSHLQLQKCSNLFGFDSDDEGESEALIIE</sequence>
<keyword evidence="3" id="KW-0597">Phosphoprotein</keyword>
<evidence type="ECO:0000256" key="4">
    <source>
        <dbReference type="ARBA" id="ARBA00022723"/>
    </source>
</evidence>
<feature type="region of interest" description="Disordered" evidence="12">
    <location>
        <begin position="1251"/>
        <end position="1316"/>
    </location>
</feature>
<proteinExistence type="inferred from homology"/>
<evidence type="ECO:0000259" key="13">
    <source>
        <dbReference type="PROSITE" id="PS00028"/>
    </source>
</evidence>
<dbReference type="PANTHER" id="PTHR15507">
    <property type="entry name" value="ZINC FINGER PROTEIN RLF"/>
    <property type="match status" value="1"/>
</dbReference>
<evidence type="ECO:0000256" key="11">
    <source>
        <dbReference type="ARBA" id="ARBA00023242"/>
    </source>
</evidence>
<dbReference type="SMART" id="SM00355">
    <property type="entry name" value="ZnF_C2H2"/>
    <property type="match status" value="7"/>
</dbReference>
<feature type="compositionally biased region" description="Basic residues" evidence="12">
    <location>
        <begin position="1983"/>
        <end position="1993"/>
    </location>
</feature>
<feature type="compositionally biased region" description="Basic and acidic residues" evidence="12">
    <location>
        <begin position="1729"/>
        <end position="1742"/>
    </location>
</feature>
<feature type="region of interest" description="Disordered" evidence="12">
    <location>
        <begin position="1551"/>
        <end position="1665"/>
    </location>
</feature>
<evidence type="ECO:0000313" key="14">
    <source>
        <dbReference type="Ensembl" id="ENSSLDP00000006060.1"/>
    </source>
</evidence>
<comment type="subcellular location">
    <subcellularLocation>
        <location evidence="1">Nucleus</location>
    </subcellularLocation>
</comment>
<evidence type="ECO:0000256" key="1">
    <source>
        <dbReference type="ARBA" id="ARBA00004123"/>
    </source>
</evidence>
<feature type="compositionally biased region" description="Basic residues" evidence="12">
    <location>
        <begin position="1278"/>
        <end position="1289"/>
    </location>
</feature>
<keyword evidence="5" id="KW-0677">Repeat</keyword>
<reference evidence="14" key="2">
    <citation type="submission" date="2025-09" db="UniProtKB">
        <authorList>
            <consortium name="Ensembl"/>
        </authorList>
    </citation>
    <scope>IDENTIFICATION</scope>
</reference>
<keyword evidence="10" id="KW-0804">Transcription</keyword>
<feature type="region of interest" description="Disordered" evidence="12">
    <location>
        <begin position="740"/>
        <end position="767"/>
    </location>
</feature>
<dbReference type="PROSITE" id="PS00028">
    <property type="entry name" value="ZINC_FINGER_C2H2_1"/>
    <property type="match status" value="2"/>
</dbReference>
<feature type="region of interest" description="Disordered" evidence="12">
    <location>
        <begin position="483"/>
        <end position="541"/>
    </location>
</feature>
<dbReference type="InterPro" id="IPR013087">
    <property type="entry name" value="Znf_C2H2_type"/>
</dbReference>
<evidence type="ECO:0000256" key="8">
    <source>
        <dbReference type="ARBA" id="ARBA00023015"/>
    </source>
</evidence>
<feature type="compositionally biased region" description="Basic and acidic residues" evidence="12">
    <location>
        <begin position="1551"/>
        <end position="1560"/>
    </location>
</feature>
<feature type="domain" description="C2H2-type" evidence="13">
    <location>
        <begin position="1496"/>
        <end position="1518"/>
    </location>
</feature>